<evidence type="ECO:0000256" key="1">
    <source>
        <dbReference type="SAM" id="MobiDB-lite"/>
    </source>
</evidence>
<keyword evidence="3" id="KW-1185">Reference proteome</keyword>
<organism evidence="2 3">
    <name type="scientific">Archangium minus</name>
    <dbReference type="NCBI Taxonomy" id="83450"/>
    <lineage>
        <taxon>Bacteria</taxon>
        <taxon>Pseudomonadati</taxon>
        <taxon>Myxococcota</taxon>
        <taxon>Myxococcia</taxon>
        <taxon>Myxococcales</taxon>
        <taxon>Cystobacterineae</taxon>
        <taxon>Archangiaceae</taxon>
        <taxon>Archangium</taxon>
    </lineage>
</organism>
<gene>
    <name evidence="2" type="ORF">F0U60_20520</name>
</gene>
<reference evidence="2 3" key="1">
    <citation type="submission" date="2019-08" db="EMBL/GenBank/DDBJ databases">
        <title>Archangium and Cystobacter genomes.</title>
        <authorList>
            <person name="Chen I.-C.K."/>
            <person name="Wielgoss S."/>
        </authorList>
    </citation>
    <scope>NUCLEOTIDE SEQUENCE [LARGE SCALE GENOMIC DNA]</scope>
    <source>
        <strain evidence="2 3">Cbm 6</strain>
    </source>
</reference>
<dbReference type="RefSeq" id="WP_395822423.1">
    <property type="nucleotide sequence ID" value="NZ_CP043494.1"/>
</dbReference>
<name>A0ABY9WVE8_9BACT</name>
<dbReference type="Proteomes" id="UP001611383">
    <property type="component" value="Chromosome"/>
</dbReference>
<evidence type="ECO:0000313" key="3">
    <source>
        <dbReference type="Proteomes" id="UP001611383"/>
    </source>
</evidence>
<feature type="region of interest" description="Disordered" evidence="1">
    <location>
        <begin position="80"/>
        <end position="144"/>
    </location>
</feature>
<evidence type="ECO:0000313" key="2">
    <source>
        <dbReference type="EMBL" id="WNG46237.1"/>
    </source>
</evidence>
<feature type="compositionally biased region" description="Polar residues" evidence="1">
    <location>
        <begin position="101"/>
        <end position="116"/>
    </location>
</feature>
<sequence>MAEAGEQVTGTKDENYDVISVLYHCLQGASEVGQYIQDAEQNGDQELVDFFRDYQEAQRDLAERAKNLLGARLIRTEGVQADSGAQVSGKKGGRKLAAEGKSQQARSAGAQTNAQVKSGGRENDDIVDEESKESFPASDSPARY</sequence>
<protein>
    <submittedName>
        <fullName evidence="2">Uncharacterized protein</fullName>
    </submittedName>
</protein>
<dbReference type="EMBL" id="CP043494">
    <property type="protein sequence ID" value="WNG46237.1"/>
    <property type="molecule type" value="Genomic_DNA"/>
</dbReference>
<accession>A0ABY9WVE8</accession>
<proteinExistence type="predicted"/>